<dbReference type="InterPro" id="IPR025426">
    <property type="entry name" value="DUF4305"/>
</dbReference>
<sequence>MKASPLLMAYLYIFIGGGFLFVATQSIQDTLWNITTIVLALVATFNIGVGIRLIGLHFYIKNQSDKK</sequence>
<organism evidence="2 3">
    <name type="scientific">Salimicrobium flavidum</name>
    <dbReference type="NCBI Taxonomy" id="570947"/>
    <lineage>
        <taxon>Bacteria</taxon>
        <taxon>Bacillati</taxon>
        <taxon>Bacillota</taxon>
        <taxon>Bacilli</taxon>
        <taxon>Bacillales</taxon>
        <taxon>Bacillaceae</taxon>
        <taxon>Salimicrobium</taxon>
    </lineage>
</organism>
<name>A0A1N7KUJ1_9BACI</name>
<dbReference type="STRING" id="570947.SAMN05421687_11914"/>
<dbReference type="OrthoDB" id="2355666at2"/>
<feature type="transmembrane region" description="Helical" evidence="1">
    <location>
        <begin position="7"/>
        <end position="28"/>
    </location>
</feature>
<dbReference type="Pfam" id="PF14146">
    <property type="entry name" value="DUF4305"/>
    <property type="match status" value="1"/>
</dbReference>
<evidence type="ECO:0000313" key="3">
    <source>
        <dbReference type="Proteomes" id="UP000187608"/>
    </source>
</evidence>
<keyword evidence="1" id="KW-1133">Transmembrane helix</keyword>
<dbReference type="AlphaFoldDB" id="A0A1N7KUJ1"/>
<dbReference type="EMBL" id="FTOC01000019">
    <property type="protein sequence ID" value="SIS65224.1"/>
    <property type="molecule type" value="Genomic_DNA"/>
</dbReference>
<evidence type="ECO:0000313" key="2">
    <source>
        <dbReference type="EMBL" id="SIS65224.1"/>
    </source>
</evidence>
<keyword evidence="3" id="KW-1185">Reference proteome</keyword>
<dbReference type="RefSeq" id="WP_076560846.1">
    <property type="nucleotide sequence ID" value="NZ_FTOC01000019.1"/>
</dbReference>
<accession>A0A1N7KUJ1</accession>
<feature type="transmembrane region" description="Helical" evidence="1">
    <location>
        <begin position="34"/>
        <end position="60"/>
    </location>
</feature>
<reference evidence="3" key="1">
    <citation type="submission" date="2017-01" db="EMBL/GenBank/DDBJ databases">
        <authorList>
            <person name="Varghese N."/>
            <person name="Submissions S."/>
        </authorList>
    </citation>
    <scope>NUCLEOTIDE SEQUENCE [LARGE SCALE GENOMIC DNA]</scope>
    <source>
        <strain evidence="3">DSM 23127</strain>
    </source>
</reference>
<evidence type="ECO:0008006" key="4">
    <source>
        <dbReference type="Google" id="ProtNLM"/>
    </source>
</evidence>
<proteinExistence type="predicted"/>
<evidence type="ECO:0000256" key="1">
    <source>
        <dbReference type="SAM" id="Phobius"/>
    </source>
</evidence>
<dbReference type="Proteomes" id="UP000187608">
    <property type="component" value="Unassembled WGS sequence"/>
</dbReference>
<protein>
    <recommendedName>
        <fullName evidence="4">DUF4305 domain-containing protein</fullName>
    </recommendedName>
</protein>
<keyword evidence="1" id="KW-0472">Membrane</keyword>
<gene>
    <name evidence="2" type="ORF">SAMN05421687_11914</name>
</gene>
<keyword evidence="1" id="KW-0812">Transmembrane</keyword>